<organism evidence="1 2">
    <name type="scientific">Candidatus Uhrbacteria bacterium RIFCSPLOWO2_01_FULL_47_25</name>
    <dbReference type="NCBI Taxonomy" id="1802402"/>
    <lineage>
        <taxon>Bacteria</taxon>
        <taxon>Candidatus Uhriibacteriota</taxon>
    </lineage>
</organism>
<dbReference type="Proteomes" id="UP000176846">
    <property type="component" value="Unassembled WGS sequence"/>
</dbReference>
<evidence type="ECO:0000313" key="1">
    <source>
        <dbReference type="EMBL" id="OGL81453.1"/>
    </source>
</evidence>
<name>A0A1F7UT22_9BACT</name>
<sequence length="114" mass="12806">MRCSYLTDFPKNAARAKAQWLTSEVAYAVRLLRKAHSSYIPGKPLGEQTREIHDTVLIAFNTLRKCGILPATLGNVLIHHLSMVRFIAICMPSYKTAVQYLRDPSVLVRALNHG</sequence>
<dbReference type="EMBL" id="MGEK01000028">
    <property type="protein sequence ID" value="OGL81453.1"/>
    <property type="molecule type" value="Genomic_DNA"/>
</dbReference>
<evidence type="ECO:0000313" key="2">
    <source>
        <dbReference type="Proteomes" id="UP000176846"/>
    </source>
</evidence>
<protein>
    <submittedName>
        <fullName evidence="1">Uncharacterized protein</fullName>
    </submittedName>
</protein>
<comment type="caution">
    <text evidence="1">The sequence shown here is derived from an EMBL/GenBank/DDBJ whole genome shotgun (WGS) entry which is preliminary data.</text>
</comment>
<gene>
    <name evidence="1" type="ORF">A2936_00005</name>
</gene>
<accession>A0A1F7UT22</accession>
<reference evidence="1 2" key="1">
    <citation type="journal article" date="2016" name="Nat. Commun.">
        <title>Thousands of microbial genomes shed light on interconnected biogeochemical processes in an aquifer system.</title>
        <authorList>
            <person name="Anantharaman K."/>
            <person name="Brown C.T."/>
            <person name="Hug L.A."/>
            <person name="Sharon I."/>
            <person name="Castelle C.J."/>
            <person name="Probst A.J."/>
            <person name="Thomas B.C."/>
            <person name="Singh A."/>
            <person name="Wilkins M.J."/>
            <person name="Karaoz U."/>
            <person name="Brodie E.L."/>
            <person name="Williams K.H."/>
            <person name="Hubbard S.S."/>
            <person name="Banfield J.F."/>
        </authorList>
    </citation>
    <scope>NUCLEOTIDE SEQUENCE [LARGE SCALE GENOMIC DNA]</scope>
</reference>
<dbReference type="AlphaFoldDB" id="A0A1F7UT22"/>
<proteinExistence type="predicted"/>